<accession>A0A183SJB7</accession>
<dbReference type="PANTHER" id="PTHR47970">
    <property type="entry name" value="KINESIN-LIKE PROTEIN KIF11"/>
    <property type="match status" value="1"/>
</dbReference>
<keyword evidence="9" id="KW-0206">Cytoskeleton</keyword>
<dbReference type="PRINTS" id="PR00380">
    <property type="entry name" value="KINESINHEAVY"/>
</dbReference>
<comment type="similarity">
    <text evidence="10">Belongs to the TRAFAC class myosin-kinesin ATPase superfamily. Kinesin family.</text>
</comment>
<feature type="compositionally biased region" description="Basic residues" evidence="12">
    <location>
        <begin position="924"/>
        <end position="937"/>
    </location>
</feature>
<evidence type="ECO:0000256" key="1">
    <source>
        <dbReference type="ARBA" id="ARBA00004186"/>
    </source>
</evidence>
<dbReference type="InterPro" id="IPR047149">
    <property type="entry name" value="KIF11-like"/>
</dbReference>
<dbReference type="GO" id="GO:0005876">
    <property type="term" value="C:spindle microtubule"/>
    <property type="evidence" value="ECO:0007669"/>
    <property type="project" value="TreeGrafter"/>
</dbReference>
<evidence type="ECO:0000256" key="12">
    <source>
        <dbReference type="SAM" id="MobiDB-lite"/>
    </source>
</evidence>
<organism evidence="15">
    <name type="scientific">Schistocephalus solidus</name>
    <name type="common">Tapeworm</name>
    <dbReference type="NCBI Taxonomy" id="70667"/>
    <lineage>
        <taxon>Eukaryota</taxon>
        <taxon>Metazoa</taxon>
        <taxon>Spiralia</taxon>
        <taxon>Lophotrochozoa</taxon>
        <taxon>Platyhelminthes</taxon>
        <taxon>Cestoda</taxon>
        <taxon>Eucestoda</taxon>
        <taxon>Diphyllobothriidea</taxon>
        <taxon>Diphyllobothriidae</taxon>
        <taxon>Schistocephalus</taxon>
    </lineage>
</organism>
<feature type="signal peptide" evidence="13">
    <location>
        <begin position="1"/>
        <end position="22"/>
    </location>
</feature>
<feature type="coiled-coil region" evidence="11">
    <location>
        <begin position="655"/>
        <end position="704"/>
    </location>
</feature>
<dbReference type="SUPFAM" id="SSF52540">
    <property type="entry name" value="P-loop containing nucleoside triphosphate hydrolases"/>
    <property type="match status" value="1"/>
</dbReference>
<evidence type="ECO:0000256" key="2">
    <source>
        <dbReference type="ARBA" id="ARBA00022490"/>
    </source>
</evidence>
<dbReference type="GO" id="GO:0072686">
    <property type="term" value="C:mitotic spindle"/>
    <property type="evidence" value="ECO:0007669"/>
    <property type="project" value="TreeGrafter"/>
</dbReference>
<dbReference type="PANTHER" id="PTHR47970:SF29">
    <property type="entry name" value="KINESIN FAMILY MEMBER 20B"/>
    <property type="match status" value="1"/>
</dbReference>
<evidence type="ECO:0000256" key="13">
    <source>
        <dbReference type="SAM" id="SignalP"/>
    </source>
</evidence>
<feature type="domain" description="Kinesin motor" evidence="14">
    <location>
        <begin position="114"/>
        <end position="523"/>
    </location>
</feature>
<dbReference type="AlphaFoldDB" id="A0A183SJB7"/>
<feature type="region of interest" description="Disordered" evidence="12">
    <location>
        <begin position="572"/>
        <end position="597"/>
    </location>
</feature>
<evidence type="ECO:0000256" key="6">
    <source>
        <dbReference type="ARBA" id="ARBA00022840"/>
    </source>
</evidence>
<keyword evidence="2" id="KW-0963">Cytoplasm</keyword>
<dbReference type="GO" id="GO:0090307">
    <property type="term" value="P:mitotic spindle assembly"/>
    <property type="evidence" value="ECO:0007669"/>
    <property type="project" value="TreeGrafter"/>
</dbReference>
<keyword evidence="8 10" id="KW-0505">Motor protein</keyword>
<dbReference type="PROSITE" id="PS50067">
    <property type="entry name" value="KINESIN_MOTOR_2"/>
    <property type="match status" value="1"/>
</dbReference>
<evidence type="ECO:0000256" key="8">
    <source>
        <dbReference type="ARBA" id="ARBA00023175"/>
    </source>
</evidence>
<keyword evidence="7 11" id="KW-0175">Coiled coil</keyword>
<dbReference type="Pfam" id="PF16540">
    <property type="entry name" value="MKLP1_Arf_bdg"/>
    <property type="match status" value="1"/>
</dbReference>
<feature type="compositionally biased region" description="Basic and acidic residues" evidence="12">
    <location>
        <begin position="743"/>
        <end position="752"/>
    </location>
</feature>
<dbReference type="InterPro" id="IPR038105">
    <property type="entry name" value="Kif23_Arf-bd_sf"/>
</dbReference>
<dbReference type="InterPro" id="IPR001752">
    <property type="entry name" value="Kinesin_motor_dom"/>
</dbReference>
<dbReference type="WBParaSite" id="SSLN_0000446201-mRNA-1">
    <property type="protein sequence ID" value="SSLN_0000446201-mRNA-1"/>
    <property type="gene ID" value="SSLN_0000446201"/>
</dbReference>
<protein>
    <submittedName>
        <fullName evidence="15">Kinesin motor domain-containing protein</fullName>
    </submittedName>
</protein>
<proteinExistence type="inferred from homology"/>
<feature type="chain" id="PRO_5008153719" evidence="13">
    <location>
        <begin position="23"/>
        <end position="1039"/>
    </location>
</feature>
<feature type="region of interest" description="Disordered" evidence="12">
    <location>
        <begin position="920"/>
        <end position="1039"/>
    </location>
</feature>
<keyword evidence="13" id="KW-0732">Signal</keyword>
<evidence type="ECO:0000256" key="3">
    <source>
        <dbReference type="ARBA" id="ARBA00022553"/>
    </source>
</evidence>
<dbReference type="GO" id="GO:0005634">
    <property type="term" value="C:nucleus"/>
    <property type="evidence" value="ECO:0007669"/>
    <property type="project" value="TreeGrafter"/>
</dbReference>
<evidence type="ECO:0000256" key="5">
    <source>
        <dbReference type="ARBA" id="ARBA00022741"/>
    </source>
</evidence>
<feature type="region of interest" description="Disordered" evidence="12">
    <location>
        <begin position="710"/>
        <end position="760"/>
    </location>
</feature>
<reference evidence="15" key="1">
    <citation type="submission" date="2016-06" db="UniProtKB">
        <authorList>
            <consortium name="WormBaseParasite"/>
        </authorList>
    </citation>
    <scope>IDENTIFICATION</scope>
</reference>
<keyword evidence="6 10" id="KW-0067">ATP-binding</keyword>
<dbReference type="GO" id="GO:0007018">
    <property type="term" value="P:microtubule-based movement"/>
    <property type="evidence" value="ECO:0007669"/>
    <property type="project" value="InterPro"/>
</dbReference>
<feature type="region of interest" description="Disordered" evidence="12">
    <location>
        <begin position="768"/>
        <end position="787"/>
    </location>
</feature>
<keyword evidence="3" id="KW-0597">Phosphoprotein</keyword>
<evidence type="ECO:0000313" key="15">
    <source>
        <dbReference type="WBParaSite" id="SSLN_0000446201-mRNA-1"/>
    </source>
</evidence>
<evidence type="ECO:0000256" key="9">
    <source>
        <dbReference type="ARBA" id="ARBA00023212"/>
    </source>
</evidence>
<dbReference type="GO" id="GO:0051231">
    <property type="term" value="P:spindle elongation"/>
    <property type="evidence" value="ECO:0007669"/>
    <property type="project" value="TreeGrafter"/>
</dbReference>
<feature type="compositionally biased region" description="Basic residues" evidence="12">
    <location>
        <begin position="960"/>
        <end position="969"/>
    </location>
</feature>
<feature type="compositionally biased region" description="Pro residues" evidence="12">
    <location>
        <begin position="1005"/>
        <end position="1016"/>
    </location>
</feature>
<keyword evidence="4" id="KW-0493">Microtubule</keyword>
<dbReference type="GO" id="GO:0008017">
    <property type="term" value="F:microtubule binding"/>
    <property type="evidence" value="ECO:0007669"/>
    <property type="project" value="InterPro"/>
</dbReference>
<feature type="binding site" evidence="10">
    <location>
        <begin position="194"/>
        <end position="201"/>
    </location>
    <ligand>
        <name>ATP</name>
        <dbReference type="ChEBI" id="CHEBI:30616"/>
    </ligand>
</feature>
<feature type="compositionally biased region" description="Basic and acidic residues" evidence="12">
    <location>
        <begin position="768"/>
        <end position="777"/>
    </location>
</feature>
<dbReference type="SMART" id="SM00129">
    <property type="entry name" value="KISc"/>
    <property type="match status" value="1"/>
</dbReference>
<evidence type="ECO:0000256" key="10">
    <source>
        <dbReference type="PROSITE-ProRule" id="PRU00283"/>
    </source>
</evidence>
<dbReference type="InterPro" id="IPR027417">
    <property type="entry name" value="P-loop_NTPase"/>
</dbReference>
<dbReference type="InterPro" id="IPR036961">
    <property type="entry name" value="Kinesin_motor_dom_sf"/>
</dbReference>
<dbReference type="GO" id="GO:0008574">
    <property type="term" value="F:plus-end-directed microtubule motor activity"/>
    <property type="evidence" value="ECO:0007669"/>
    <property type="project" value="TreeGrafter"/>
</dbReference>
<keyword evidence="5 10" id="KW-0547">Nucleotide-binding</keyword>
<dbReference type="Gene3D" id="2.60.40.4330">
    <property type="entry name" value="Kinesin-like protein Kif23, Arf6-interacting domain"/>
    <property type="match status" value="1"/>
</dbReference>
<evidence type="ECO:0000256" key="11">
    <source>
        <dbReference type="SAM" id="Coils"/>
    </source>
</evidence>
<evidence type="ECO:0000256" key="7">
    <source>
        <dbReference type="ARBA" id="ARBA00023054"/>
    </source>
</evidence>
<evidence type="ECO:0000259" key="14">
    <source>
        <dbReference type="PROSITE" id="PS50067"/>
    </source>
</evidence>
<sequence length="1039" mass="114810">LQLLQRFHQGVLVASFLTSLSASTHSDISVVKSFGKSLVVCSYQVAAPSQLRLPQHGLDAEDSGPLMDFRVRDPVLPSQLQYSVEAAEIEVIQLPGLVHTVAILHGDLQSAEGLTGIGDRVRPVDDFEETCISVLDDRTLVAQSKHGSSGKQNFYAFSRVFAPGTSQEFVFSETLLPCIERVLNGENALLFTYGVTSSGKTYTMQGDLADPGLLPRSLDIIFNSISSYSTLKYVVKPTGQNGFVLQSEAEAIMDRQRLDYTCNPRTPRPDSNTPSFDTRVRQTESVPLSKKSLYAVFVSFIELYNNNIYDLLAPTSSHGRSHNLREDGNRNIYVPGIVETEVKTADEALKQFYQGRKRRHVASTALNEASSRSHSIFTIRIVRTGYDPNYDEVIQDNSLLTVSQLCLVDLAGSERTSRSGTTGHRLKEASQINNSLMNLRRCIDVLRSNQMASPKEDRLGLGVSQTLPRKVPYRDTKLTHLFKSYFEGSGQVLVLICIRPKIEEYDETVTANDELLAATERSQALDKDLQVCVSKLLSAGCKLSSPSLSASEGFFNMPLICCPVFFDESDPDRDKSSDPESTVHAANRRRSSNAQKAHHLAHNCPLFEVLRARATERSRVRELLERLSQDLQSNLMNLVQPADAKSVQLTLLDSLNSMTVEKQRMESKIRYLENEVTKNRLLVRHEKTERLREADNARAQLQKLRHHVQDMTPNRQTPHARVLAASGRKRLSKRSEDAEENFAGDKRSRNEDSPPTEGRVAALSRRFESRLQDETGTTKRGGQTAISSTAPIVRLRNANLRRHTPTSPLADILNRPAAVNPRHRRSKSAGGGKTVWLEHKETFAAPLGTILTPSIKARKSATQVDLKDTLVATDYLLHHQTTDAEGNVETRLFKGSILPTAGGGSAVIFNDVEELRQKSPLRTSLRRSTRQSLKHSRTSQPPEGNRTDEDEIEPTPAKRPTSRGRRSKHSSLGSHSSAAVRSIGSASDLLEEDDGTSQASSYYPVNPPTKTSPPPAFETCCGIGISSGGGIGHSAGCRK</sequence>
<dbReference type="InterPro" id="IPR032384">
    <property type="entry name" value="Kif23_Arf-bd"/>
</dbReference>
<dbReference type="GO" id="GO:0005524">
    <property type="term" value="F:ATP binding"/>
    <property type="evidence" value="ECO:0007669"/>
    <property type="project" value="UniProtKB-UniRule"/>
</dbReference>
<evidence type="ECO:0000256" key="4">
    <source>
        <dbReference type="ARBA" id="ARBA00022701"/>
    </source>
</evidence>
<dbReference type="Gene3D" id="3.40.850.10">
    <property type="entry name" value="Kinesin motor domain"/>
    <property type="match status" value="1"/>
</dbReference>
<comment type="subcellular location">
    <subcellularLocation>
        <location evidence="1">Cytoplasm</location>
        <location evidence="1">Cytoskeleton</location>
        <location evidence="1">Spindle</location>
    </subcellularLocation>
</comment>
<dbReference type="Pfam" id="PF00225">
    <property type="entry name" value="Kinesin"/>
    <property type="match status" value="1"/>
</dbReference>
<dbReference type="PROSITE" id="PS00411">
    <property type="entry name" value="KINESIN_MOTOR_1"/>
    <property type="match status" value="1"/>
</dbReference>
<feature type="compositionally biased region" description="Basic residues" evidence="12">
    <location>
        <begin position="586"/>
        <end position="597"/>
    </location>
</feature>
<feature type="compositionally biased region" description="Low complexity" evidence="12">
    <location>
        <begin position="970"/>
        <end position="982"/>
    </location>
</feature>
<dbReference type="InterPro" id="IPR019821">
    <property type="entry name" value="Kinesin_motor_CS"/>
</dbReference>
<name>A0A183SJB7_SCHSO</name>
<feature type="compositionally biased region" description="Polar residues" evidence="12">
    <location>
        <begin position="778"/>
        <end position="787"/>
    </location>
</feature>